<evidence type="ECO:0000313" key="3">
    <source>
        <dbReference type="EMBL" id="KIY69812.1"/>
    </source>
</evidence>
<dbReference type="Pfam" id="PF16010">
    <property type="entry name" value="CDH-cyt"/>
    <property type="match status" value="1"/>
</dbReference>
<dbReference type="OrthoDB" id="413885at2759"/>
<dbReference type="STRING" id="1314674.A0A0D7BH62"/>
<dbReference type="CDD" id="cd09630">
    <property type="entry name" value="CDH_like_cytochrome"/>
    <property type="match status" value="1"/>
</dbReference>
<organism evidence="3 4">
    <name type="scientific">Cylindrobasidium torrendii FP15055 ss-10</name>
    <dbReference type="NCBI Taxonomy" id="1314674"/>
    <lineage>
        <taxon>Eukaryota</taxon>
        <taxon>Fungi</taxon>
        <taxon>Dikarya</taxon>
        <taxon>Basidiomycota</taxon>
        <taxon>Agaricomycotina</taxon>
        <taxon>Agaricomycetes</taxon>
        <taxon>Agaricomycetidae</taxon>
        <taxon>Agaricales</taxon>
        <taxon>Marasmiineae</taxon>
        <taxon>Physalacriaceae</taxon>
        <taxon>Cylindrobasidium</taxon>
    </lineage>
</organism>
<keyword evidence="4" id="KW-1185">Reference proteome</keyword>
<feature type="signal peptide" evidence="1">
    <location>
        <begin position="1"/>
        <end position="21"/>
    </location>
</feature>
<dbReference type="AlphaFoldDB" id="A0A0D7BH62"/>
<dbReference type="PANTHER" id="PTHR47190:SF4">
    <property type="entry name" value="DEHYDROGENASE, PUTATIVE-RELATED"/>
    <property type="match status" value="1"/>
</dbReference>
<keyword evidence="1" id="KW-0732">Signal</keyword>
<dbReference type="Gene3D" id="2.60.40.1210">
    <property type="entry name" value="Cellobiose dehydrogenase, cytochrome domain"/>
    <property type="match status" value="1"/>
</dbReference>
<dbReference type="InterPro" id="IPR053208">
    <property type="entry name" value="GMC_Oxidoreductase_CD"/>
</dbReference>
<protein>
    <submittedName>
        <fullName evidence="3">Iron reductase domain protein</fullName>
    </submittedName>
</protein>
<gene>
    <name evidence="3" type="ORF">CYLTODRAFT_409389</name>
</gene>
<accession>A0A0D7BH62</accession>
<feature type="chain" id="PRO_5002317285" evidence="1">
    <location>
        <begin position="22"/>
        <end position="213"/>
    </location>
</feature>
<proteinExistence type="predicted"/>
<sequence>MMLATAKWVALAAALLNGVRAQVASGYTDPASGITFQGLTDSDTGFTIGIALPETIGTDFIGQVILPLNNSAGWAGTSLGGGMTNSILLVAWPNAGEILTSFREATQTYAGDAALTLKTIPDGTYVNDTHMSLTYLCAGCITGDASSFSSTDETAVLGYAFASTGPTGDSSDAEAELPFHDAGYSQFGVTLADAQSPDYDSWAGSAERSHEDV</sequence>
<dbReference type="EMBL" id="KN880478">
    <property type="protein sequence ID" value="KIY69812.1"/>
    <property type="molecule type" value="Genomic_DNA"/>
</dbReference>
<dbReference type="SUPFAM" id="SSF49344">
    <property type="entry name" value="CBD9-like"/>
    <property type="match status" value="1"/>
</dbReference>
<dbReference type="PANTHER" id="PTHR47190">
    <property type="entry name" value="DEHYDROGENASE, PUTATIVE-RELATED"/>
    <property type="match status" value="1"/>
</dbReference>
<reference evidence="3 4" key="1">
    <citation type="journal article" date="2015" name="Fungal Genet. Biol.">
        <title>Evolution of novel wood decay mechanisms in Agaricales revealed by the genome sequences of Fistulina hepatica and Cylindrobasidium torrendii.</title>
        <authorList>
            <person name="Floudas D."/>
            <person name="Held B.W."/>
            <person name="Riley R."/>
            <person name="Nagy L.G."/>
            <person name="Koehler G."/>
            <person name="Ransdell A.S."/>
            <person name="Younus H."/>
            <person name="Chow J."/>
            <person name="Chiniquy J."/>
            <person name="Lipzen A."/>
            <person name="Tritt A."/>
            <person name="Sun H."/>
            <person name="Haridas S."/>
            <person name="LaButti K."/>
            <person name="Ohm R.A."/>
            <person name="Kues U."/>
            <person name="Blanchette R.A."/>
            <person name="Grigoriev I.V."/>
            <person name="Minto R.E."/>
            <person name="Hibbett D.S."/>
        </authorList>
    </citation>
    <scope>NUCLEOTIDE SEQUENCE [LARGE SCALE GENOMIC DNA]</scope>
    <source>
        <strain evidence="3 4">FP15055 ss-10</strain>
    </source>
</reference>
<evidence type="ECO:0000256" key="1">
    <source>
        <dbReference type="SAM" id="SignalP"/>
    </source>
</evidence>
<evidence type="ECO:0000259" key="2">
    <source>
        <dbReference type="Pfam" id="PF16010"/>
    </source>
</evidence>
<feature type="domain" description="Cellobiose dehydrogenase-like cytochrome" evidence="2">
    <location>
        <begin position="27"/>
        <end position="200"/>
    </location>
</feature>
<dbReference type="Proteomes" id="UP000054007">
    <property type="component" value="Unassembled WGS sequence"/>
</dbReference>
<dbReference type="InterPro" id="IPR015920">
    <property type="entry name" value="Cellobiose_DH-like_cyt"/>
</dbReference>
<name>A0A0D7BH62_9AGAR</name>
<evidence type="ECO:0000313" key="4">
    <source>
        <dbReference type="Proteomes" id="UP000054007"/>
    </source>
</evidence>